<accession>A0A2N1IZ75</accession>
<gene>
    <name evidence="9" type="ORF">CXB65_00100</name>
</gene>
<evidence type="ECO:0000313" key="10">
    <source>
        <dbReference type="Proteomes" id="UP000233399"/>
    </source>
</evidence>
<keyword evidence="5 7" id="KW-0472">Membrane</keyword>
<feature type="coiled-coil region" evidence="6">
    <location>
        <begin position="206"/>
        <end position="266"/>
    </location>
</feature>
<dbReference type="SUPFAM" id="SSF160355">
    <property type="entry name" value="Bacterial polysaccharide co-polymerase-like"/>
    <property type="match status" value="1"/>
</dbReference>
<dbReference type="PANTHER" id="PTHR32309">
    <property type="entry name" value="TYROSINE-PROTEIN KINASE"/>
    <property type="match status" value="1"/>
</dbReference>
<protein>
    <submittedName>
        <fullName evidence="9">Chain-length determining protein</fullName>
    </submittedName>
</protein>
<dbReference type="EMBL" id="PJCG01000001">
    <property type="protein sequence ID" value="PKI26038.1"/>
    <property type="molecule type" value="Genomic_DNA"/>
</dbReference>
<comment type="caution">
    <text evidence="9">The sequence shown here is derived from an EMBL/GenBank/DDBJ whole genome shotgun (WGS) entry which is preliminary data.</text>
</comment>
<feature type="transmembrane region" description="Helical" evidence="7">
    <location>
        <begin position="417"/>
        <end position="436"/>
    </location>
</feature>
<evidence type="ECO:0000256" key="6">
    <source>
        <dbReference type="SAM" id="Coils"/>
    </source>
</evidence>
<evidence type="ECO:0000313" key="9">
    <source>
        <dbReference type="EMBL" id="PKI26038.1"/>
    </source>
</evidence>
<evidence type="ECO:0000259" key="8">
    <source>
        <dbReference type="Pfam" id="PF02706"/>
    </source>
</evidence>
<dbReference type="RefSeq" id="WP_101195971.1">
    <property type="nucleotide sequence ID" value="NZ_PJCG01000001.1"/>
</dbReference>
<keyword evidence="6" id="KW-0175">Coiled coil</keyword>
<keyword evidence="2" id="KW-1003">Cell membrane</keyword>
<dbReference type="GO" id="GO:0004713">
    <property type="term" value="F:protein tyrosine kinase activity"/>
    <property type="evidence" value="ECO:0007669"/>
    <property type="project" value="TreeGrafter"/>
</dbReference>
<keyword evidence="3 7" id="KW-0812">Transmembrane</keyword>
<keyword evidence="4 7" id="KW-1133">Transmembrane helix</keyword>
<comment type="subcellular location">
    <subcellularLocation>
        <location evidence="1">Cell membrane</location>
        <topology evidence="1">Multi-pass membrane protein</topology>
    </subcellularLocation>
</comment>
<sequence>MSTALVLALSSEAVSLNPAGISVTGIPTISPAPIRDEIDVVDILQALWKKKIQIGACACLAGVLAGGYAFLLTPEFQVSTVLRPAALNDLDSLNRSKVYKLTPSAALNKIGASLDSYETRLGYFRTNSELREAFVTPGRSDEQGFEYFNRNALKVIQPDSKKSNLLTAFIGLELRYPKGIDGQQVLNGLVQYAIQKERQSVAEDLNVIISNRVKEIDNELASAREEYEIGKMSEIAALQEGDNIKRAKLNDELRALRAQLKLRRADRIAQLDEAIAIARRLGLKRPSTPSSMGHSEAEGAGNVIRTEINNQQLPMYFLGTDALEAERQALRERKNDDFVEPRIAQIRKELMLLEQNRTMQALEQRQKDELFVKGGGALRAERSRLNAVNLDLSGLRLVSVDQQATEPLSPIFPRKSLFVSLGALLGGLIGVVYVLLRQALKARQRDELRETMMMKKVIGAEVITPLPSRPQ</sequence>
<dbReference type="GO" id="GO:0005886">
    <property type="term" value="C:plasma membrane"/>
    <property type="evidence" value="ECO:0007669"/>
    <property type="project" value="UniProtKB-SubCell"/>
</dbReference>
<dbReference type="AlphaFoldDB" id="A0A2N1IZ75"/>
<evidence type="ECO:0000256" key="4">
    <source>
        <dbReference type="ARBA" id="ARBA00022989"/>
    </source>
</evidence>
<evidence type="ECO:0000256" key="2">
    <source>
        <dbReference type="ARBA" id="ARBA00022475"/>
    </source>
</evidence>
<dbReference type="PANTHER" id="PTHR32309:SF13">
    <property type="entry name" value="FERRIC ENTEROBACTIN TRANSPORT PROTEIN FEPE"/>
    <property type="match status" value="1"/>
</dbReference>
<organism evidence="9 10">
    <name type="scientific">Pseudomonas monteilii</name>
    <dbReference type="NCBI Taxonomy" id="76759"/>
    <lineage>
        <taxon>Bacteria</taxon>
        <taxon>Pseudomonadati</taxon>
        <taxon>Pseudomonadota</taxon>
        <taxon>Gammaproteobacteria</taxon>
        <taxon>Pseudomonadales</taxon>
        <taxon>Pseudomonadaceae</taxon>
        <taxon>Pseudomonas</taxon>
    </lineage>
</organism>
<evidence type="ECO:0000256" key="7">
    <source>
        <dbReference type="SAM" id="Phobius"/>
    </source>
</evidence>
<dbReference type="Gene3D" id="3.30.1890.10">
    <property type="entry name" value="FepE-like"/>
    <property type="match status" value="2"/>
</dbReference>
<dbReference type="Proteomes" id="UP000233399">
    <property type="component" value="Unassembled WGS sequence"/>
</dbReference>
<reference evidence="9 10" key="1">
    <citation type="submission" date="2017-12" db="EMBL/GenBank/DDBJ databases">
        <title>Isolation and characterization of an aerobic denitrifying Pseudomonas monteilii CY06 from aquaculture ponds.</title>
        <authorList>
            <person name="Ma Q."/>
            <person name="Cai Y."/>
            <person name="He Z."/>
        </authorList>
    </citation>
    <scope>NUCLEOTIDE SEQUENCE [LARGE SCALE GENOMIC DNA]</scope>
    <source>
        <strain evidence="9 10">CY06</strain>
    </source>
</reference>
<evidence type="ECO:0000256" key="5">
    <source>
        <dbReference type="ARBA" id="ARBA00023136"/>
    </source>
</evidence>
<dbReference type="InterPro" id="IPR003856">
    <property type="entry name" value="LPS_length_determ_N"/>
</dbReference>
<feature type="domain" description="Polysaccharide chain length determinant N-terminal" evidence="8">
    <location>
        <begin position="36"/>
        <end position="101"/>
    </location>
</feature>
<name>A0A2N1IZ75_9PSED</name>
<dbReference type="InterPro" id="IPR050445">
    <property type="entry name" value="Bact_polysacc_biosynth/exp"/>
</dbReference>
<evidence type="ECO:0000256" key="1">
    <source>
        <dbReference type="ARBA" id="ARBA00004651"/>
    </source>
</evidence>
<proteinExistence type="predicted"/>
<evidence type="ECO:0000256" key="3">
    <source>
        <dbReference type="ARBA" id="ARBA00022692"/>
    </source>
</evidence>
<dbReference type="Pfam" id="PF02706">
    <property type="entry name" value="Wzz"/>
    <property type="match status" value="1"/>
</dbReference>